<evidence type="ECO:0000313" key="2">
    <source>
        <dbReference type="EMBL" id="KAE8245289.1"/>
    </source>
</evidence>
<feature type="compositionally biased region" description="Low complexity" evidence="1">
    <location>
        <begin position="26"/>
        <end position="39"/>
    </location>
</feature>
<gene>
    <name evidence="2" type="ORF">A4X13_0g6001</name>
</gene>
<feature type="compositionally biased region" description="Polar residues" evidence="1">
    <location>
        <begin position="368"/>
        <end position="384"/>
    </location>
</feature>
<organism evidence="2 3">
    <name type="scientific">Tilletia indica</name>
    <dbReference type="NCBI Taxonomy" id="43049"/>
    <lineage>
        <taxon>Eukaryota</taxon>
        <taxon>Fungi</taxon>
        <taxon>Dikarya</taxon>
        <taxon>Basidiomycota</taxon>
        <taxon>Ustilaginomycotina</taxon>
        <taxon>Exobasidiomycetes</taxon>
        <taxon>Tilletiales</taxon>
        <taxon>Tilletiaceae</taxon>
        <taxon>Tilletia</taxon>
    </lineage>
</organism>
<feature type="region of interest" description="Disordered" evidence="1">
    <location>
        <begin position="469"/>
        <end position="547"/>
    </location>
</feature>
<feature type="region of interest" description="Disordered" evidence="1">
    <location>
        <begin position="846"/>
        <end position="895"/>
    </location>
</feature>
<feature type="compositionally biased region" description="Polar residues" evidence="1">
    <location>
        <begin position="870"/>
        <end position="895"/>
    </location>
</feature>
<proteinExistence type="predicted"/>
<reference evidence="2" key="2">
    <citation type="journal article" date="2019" name="IMA Fungus">
        <title>Genome sequencing and comparison of five Tilletia species to identify candidate genes for the detection of regulated species infecting wheat.</title>
        <authorList>
            <person name="Nguyen H.D.T."/>
            <person name="Sultana T."/>
            <person name="Kesanakurti P."/>
            <person name="Hambleton S."/>
        </authorList>
    </citation>
    <scope>NUCLEOTIDE SEQUENCE</scope>
    <source>
        <strain evidence="2">DAOMC 236416</strain>
    </source>
</reference>
<name>A0A177TGW0_9BASI</name>
<comment type="caution">
    <text evidence="2">The sequence shown here is derived from an EMBL/GenBank/DDBJ whole genome shotgun (WGS) entry which is preliminary data.</text>
</comment>
<feature type="region of interest" description="Disordered" evidence="1">
    <location>
        <begin position="592"/>
        <end position="614"/>
    </location>
</feature>
<accession>A0A177TGW0</accession>
<feature type="region of interest" description="Disordered" evidence="1">
    <location>
        <begin position="368"/>
        <end position="456"/>
    </location>
</feature>
<dbReference type="EMBL" id="LWDF02000521">
    <property type="protein sequence ID" value="KAE8245289.1"/>
    <property type="molecule type" value="Genomic_DNA"/>
</dbReference>
<evidence type="ECO:0000256" key="1">
    <source>
        <dbReference type="SAM" id="MobiDB-lite"/>
    </source>
</evidence>
<feature type="compositionally biased region" description="Low complexity" evidence="1">
    <location>
        <begin position="1013"/>
        <end position="1025"/>
    </location>
</feature>
<dbReference type="AlphaFoldDB" id="A0A177TGW0"/>
<sequence>MRRSRPTFERNIARRSLLLYRSNIDPLSSNSGPLSPPGGMKSAMRSHPAPRLNDFTFERRRPSAASSVSQNPRWRGVHFDHGTKDATDDDSDCSDSYSPTYPNYRISRRISRPRNSFEHREAQRHAAALAFMRNVQLSSSYRRRSSSQSSIRHSVKGLKRHLKNRESITSLTSDLEVAFDQIASEIKGDSAAVREVDSDGWSIHSASDASSSLSDDSISATDFLLKDTEKHRGTPINVDSALRRTPSLVEHGHSVLQPLAWNFPGRGPPTVKPLVLGQFENKSEFSIGEIKRRLSLDRPFDRPGTAPDIHQPVLRTRRLQSEPIVGIQSQAHVGRARSNSVGPQFGSVAPRRGMMIKYITTPSFTDLVTSKSTPSADPQSSNKVVDQPKLSPTARLRRSLSNLSRATFERKRSSTLSVDTNSTHERLSNESTELNARPLGATPFPQQDSTAPAQDANVPEGLQECLATPSPATMSFQPITWTRPRKQSYTKPGLSFRRKSASNLNSPENTTPSPEQITPSSQVDKSLARSTPTSAATTQNRRSSLIGRSRSSLALGCVGETSVQENIKSPIRPLQLNADPFARTDGVEVVPDPISASDHGHVVHTRVPPRSSSVSIGNPLLAPLSALEIPSRRFSILQAERRDSASRGYIKNEPSPQRWEQLLEGNVVNAGTQHAFAVHEGGLQTPPVDAQDICPDPSVHRRPSTAGLLPSPDHNVHGGNRTCVAPWEHVYTKIVPDPPIFNQDNFFHSPFIQPPPSKWGGLINDNKNPERRPSAASIQFKKMSKKASAVLDKARAFSLPTSDKTLSYEKYREKMEKQRANSTATALGAGTTGTPTLWNTDIFAQPQMSAGNKPPNFVATPNFSFGEVPPQQTATSSNQNKRQNQAPPSSANSVLSPWAEEKLRKAFLDVSPTSAEQFRHHQQHRPSEPLIRPTAVMVGPAPTTYTRSKSLAVDSWMKDVRSKSVTELRRASWKKVPSPLITTNISAIDPLHSVDPPSSSGRTSLRRPSEANSAVSGSMSTSMSRRPSEVDTAIGSNHSTINGSLAFSNPTTPLSNVPGFSHVGHNFPSPFTPLGSSQHPVLHPQPQSEAMSLLTRKTAPRPRPPKLVQRAATLAAGLKPGGSGPAIPKTREEIEEEGMLSVAVARELESVGAGAGLGSVVFC</sequence>
<feature type="compositionally biased region" description="Basic and acidic residues" evidence="1">
    <location>
        <begin position="77"/>
        <end position="86"/>
    </location>
</feature>
<feature type="region of interest" description="Disordered" evidence="1">
    <location>
        <begin position="989"/>
        <end position="1037"/>
    </location>
</feature>
<feature type="compositionally biased region" description="Polar residues" evidence="1">
    <location>
        <begin position="470"/>
        <end position="480"/>
    </location>
</feature>
<reference evidence="2" key="1">
    <citation type="submission" date="2016-04" db="EMBL/GenBank/DDBJ databases">
        <authorList>
            <person name="Nguyen H.D."/>
            <person name="Samba Siva P."/>
            <person name="Cullis J."/>
            <person name="Levesque C.A."/>
            <person name="Hambleton S."/>
        </authorList>
    </citation>
    <scope>NUCLEOTIDE SEQUENCE</scope>
    <source>
        <strain evidence="2">DAOMC 236416</strain>
    </source>
</reference>
<feature type="compositionally biased region" description="Polar residues" evidence="1">
    <location>
        <begin position="501"/>
        <end position="540"/>
    </location>
</feature>
<feature type="region of interest" description="Disordered" evidence="1">
    <location>
        <begin position="24"/>
        <end position="98"/>
    </location>
</feature>
<dbReference type="Proteomes" id="UP000077521">
    <property type="component" value="Unassembled WGS sequence"/>
</dbReference>
<keyword evidence="3" id="KW-1185">Reference proteome</keyword>
<protein>
    <submittedName>
        <fullName evidence="2">Uncharacterized protein</fullName>
    </submittedName>
</protein>
<evidence type="ECO:0000313" key="3">
    <source>
        <dbReference type="Proteomes" id="UP000077521"/>
    </source>
</evidence>